<dbReference type="NCBIfam" id="TIGR02898">
    <property type="entry name" value="spore_YhcN_YlaJ"/>
    <property type="match status" value="1"/>
</dbReference>
<dbReference type="InterPro" id="IPR019076">
    <property type="entry name" value="Spore_lipoprot_YhcN/YlaJ-like"/>
</dbReference>
<reference evidence="4" key="1">
    <citation type="submission" date="2016-11" db="EMBL/GenBank/DDBJ databases">
        <authorList>
            <person name="Varghese N."/>
            <person name="Submissions S."/>
        </authorList>
    </citation>
    <scope>NUCLEOTIDE SEQUENCE [LARGE SCALE GENOMIC DNA]</scope>
    <source>
        <strain evidence="4">CGMCC 1.6496</strain>
    </source>
</reference>
<dbReference type="RefSeq" id="WP_073006011.1">
    <property type="nucleotide sequence ID" value="NZ_FQXD01000003.1"/>
</dbReference>
<keyword evidence="2" id="KW-0732">Signal</keyword>
<dbReference type="EMBL" id="FQXD01000003">
    <property type="protein sequence ID" value="SHH03795.1"/>
    <property type="molecule type" value="Genomic_DNA"/>
</dbReference>
<proteinExistence type="predicted"/>
<feature type="compositionally biased region" description="Polar residues" evidence="1">
    <location>
        <begin position="36"/>
        <end position="46"/>
    </location>
</feature>
<sequence length="206" mass="23134">MKLKLFTFIAILGLVLAGCMNGNDTNKDNDAANDNVEQTRYNNTGDGMTGDRNYDMTRQAERDQERNNNRNNESRYEVSKESAERITDEIDEIDTAYVLTMGNNAYVAAGLDSNDTNVENKNKGNNTANNMNNVDEGNDLTSDVKSRVKEIVQSVDADIDNVYVSTNPDFVNLTQNYANDVENGKPVKGFFDQFGNMIERLFPQNR</sequence>
<evidence type="ECO:0000313" key="3">
    <source>
        <dbReference type="EMBL" id="SHH03795.1"/>
    </source>
</evidence>
<evidence type="ECO:0000256" key="2">
    <source>
        <dbReference type="SAM" id="SignalP"/>
    </source>
</evidence>
<dbReference type="AlphaFoldDB" id="A0A1M5PPM6"/>
<feature type="chain" id="PRO_5038969461" evidence="2">
    <location>
        <begin position="18"/>
        <end position="206"/>
    </location>
</feature>
<dbReference type="Pfam" id="PF09580">
    <property type="entry name" value="Spore_YhcN_YlaJ"/>
    <property type="match status" value="2"/>
</dbReference>
<evidence type="ECO:0000313" key="4">
    <source>
        <dbReference type="Proteomes" id="UP000184079"/>
    </source>
</evidence>
<dbReference type="InterPro" id="IPR014247">
    <property type="entry name" value="Spore_lipoprot_YhcN/YlaJ"/>
</dbReference>
<protein>
    <submittedName>
        <fullName evidence="3">Sporulation lipoprotein, YhcN/YlaJ family</fullName>
    </submittedName>
</protein>
<evidence type="ECO:0000256" key="1">
    <source>
        <dbReference type="SAM" id="MobiDB-lite"/>
    </source>
</evidence>
<keyword evidence="3" id="KW-0449">Lipoprotein</keyword>
<dbReference type="OrthoDB" id="1707228at2"/>
<feature type="region of interest" description="Disordered" evidence="1">
    <location>
        <begin position="24"/>
        <end position="83"/>
    </location>
</feature>
<name>A0A1M5PPM6_9BACI</name>
<keyword evidence="4" id="KW-1185">Reference proteome</keyword>
<feature type="compositionally biased region" description="Basic and acidic residues" evidence="1">
    <location>
        <begin position="52"/>
        <end position="83"/>
    </location>
</feature>
<organism evidence="3 4">
    <name type="scientific">Virgibacillus chiguensis</name>
    <dbReference type="NCBI Taxonomy" id="411959"/>
    <lineage>
        <taxon>Bacteria</taxon>
        <taxon>Bacillati</taxon>
        <taxon>Bacillota</taxon>
        <taxon>Bacilli</taxon>
        <taxon>Bacillales</taxon>
        <taxon>Bacillaceae</taxon>
        <taxon>Virgibacillus</taxon>
    </lineage>
</organism>
<gene>
    <name evidence="3" type="ORF">SAMN05421807_103160</name>
</gene>
<dbReference type="GO" id="GO:0030435">
    <property type="term" value="P:sporulation resulting in formation of a cellular spore"/>
    <property type="evidence" value="ECO:0007669"/>
    <property type="project" value="InterPro"/>
</dbReference>
<accession>A0A1M5PPM6</accession>
<dbReference type="PROSITE" id="PS51257">
    <property type="entry name" value="PROKAR_LIPOPROTEIN"/>
    <property type="match status" value="1"/>
</dbReference>
<dbReference type="Proteomes" id="UP000184079">
    <property type="component" value="Unassembled WGS sequence"/>
</dbReference>
<feature type="signal peptide" evidence="2">
    <location>
        <begin position="1"/>
        <end position="17"/>
    </location>
</feature>